<dbReference type="CDD" id="cd01188">
    <property type="entry name" value="INT_RitA_C_like"/>
    <property type="match status" value="1"/>
</dbReference>
<dbReference type="PANTHER" id="PTHR30349:SF90">
    <property type="entry name" value="TYROSINE RECOMBINASE XERD"/>
    <property type="match status" value="1"/>
</dbReference>
<evidence type="ECO:0000313" key="4">
    <source>
        <dbReference type="EMBL" id="BAB54691.1"/>
    </source>
</evidence>
<evidence type="ECO:0000256" key="1">
    <source>
        <dbReference type="ARBA" id="ARBA00022908"/>
    </source>
</evidence>
<name>Q981L8_RHILO</name>
<dbReference type="EMBL" id="BA000013">
    <property type="protein sequence ID" value="BAB54691.1"/>
    <property type="molecule type" value="Genomic_DNA"/>
</dbReference>
<dbReference type="GO" id="GO:0015074">
    <property type="term" value="P:DNA integration"/>
    <property type="evidence" value="ECO:0007669"/>
    <property type="project" value="UniProtKB-KW"/>
</dbReference>
<reference evidence="4 5" key="1">
    <citation type="journal article" date="2000" name="DNA Res.">
        <title>Complete genome structure of the nitrogen-fixing symbiotic bacterium Mesorhizobium loti.</title>
        <authorList>
            <person name="Kaneko T."/>
            <person name="Nakamura Y."/>
            <person name="Sato S."/>
            <person name="Asamizu E."/>
            <person name="Kato T."/>
            <person name="Sasamoto S."/>
            <person name="Watanabe A."/>
            <person name="Idesawa K."/>
            <person name="Ishikawa A."/>
            <person name="Kawashima K."/>
            <person name="Kimura T."/>
            <person name="Kishida Y."/>
            <person name="Kiyokawa C."/>
            <person name="Kohara M."/>
            <person name="Matsumoto M."/>
            <person name="Matsuno A."/>
            <person name="Mochizuki Y."/>
            <person name="Nakayama S."/>
            <person name="Nakazaki N."/>
            <person name="Shimpo S."/>
            <person name="Sugimoto M."/>
            <person name="Takeuchi C."/>
            <person name="Yamada M."/>
            <person name="Tabata S."/>
        </authorList>
    </citation>
    <scope>NUCLEOTIDE SEQUENCE [LARGE SCALE GENOMIC DNA]</scope>
    <source>
        <strain evidence="5">LMG 29417 / CECT 9101 / MAFF 303099</strain>
        <plasmid evidence="4 5">pMLa</plasmid>
    </source>
</reference>
<evidence type="ECO:0000256" key="2">
    <source>
        <dbReference type="ARBA" id="ARBA00023172"/>
    </source>
</evidence>
<organism evidence="4 5">
    <name type="scientific">Mesorhizobium japonicum (strain LMG 29417 / CECT 9101 / MAFF 303099)</name>
    <name type="common">Mesorhizobium loti (strain MAFF 303099)</name>
    <dbReference type="NCBI Taxonomy" id="266835"/>
    <lineage>
        <taxon>Bacteria</taxon>
        <taxon>Pseudomonadati</taxon>
        <taxon>Pseudomonadota</taxon>
        <taxon>Alphaproteobacteria</taxon>
        <taxon>Hyphomicrobiales</taxon>
        <taxon>Phyllobacteriaceae</taxon>
        <taxon>Mesorhizobium</taxon>
    </lineage>
</organism>
<sequence>MVYVMKNRAPLPISPMGGVLEAYAVDYESALCDGRYAKSTRRGYLCCVGHFASWIAAEQIPLEEIDESSGRRFIEEHLPRCECPPPRIIWRNTNNAAISLLYRVIRSRRLHCAPDEVTAIAEEMIKFDQYMDNVRGLASRTRHQRVLLLTRFLTARFGRGSVVASAITAADIRKFVLDVPTGSRSTGLARVKGQALSCYLRFRALAGDPVELLAGTIPRPANRRLAKLAVTLSKSEITDLLASSDGSLPSARRDHAMLRCLADLGLRGCEVLKLTLSDIDWRNGTLRIVKGKSRRTDMLPLPFETGRAIAEYLSKERPATSNRALFVRCKAPFDKPLSTVVVHNIVKAAYRRCGWSHTRPHILRHSVASQLLRDGAPLKEISDVLRHRSLNTSMVYLKVDADRLAAVALPWPGRVV</sequence>
<dbReference type="SUPFAM" id="SSF56349">
    <property type="entry name" value="DNA breaking-rejoining enzymes"/>
    <property type="match status" value="1"/>
</dbReference>
<accession>Q981L8</accession>
<protein>
    <submittedName>
        <fullName evidence="4">Integrase/recombinase</fullName>
    </submittedName>
</protein>
<dbReference type="Proteomes" id="UP000000552">
    <property type="component" value="Plasmid pMLa"/>
</dbReference>
<dbReference type="GO" id="GO:0006310">
    <property type="term" value="P:DNA recombination"/>
    <property type="evidence" value="ECO:0007669"/>
    <property type="project" value="UniProtKB-KW"/>
</dbReference>
<dbReference type="Gene3D" id="1.10.443.10">
    <property type="entry name" value="Intergrase catalytic core"/>
    <property type="match status" value="1"/>
</dbReference>
<feature type="domain" description="Tyr recombinase" evidence="3">
    <location>
        <begin position="227"/>
        <end position="409"/>
    </location>
</feature>
<gene>
    <name evidence="4" type="ordered locus">mlr9321</name>
</gene>
<dbReference type="InterPro" id="IPR013762">
    <property type="entry name" value="Integrase-like_cat_sf"/>
</dbReference>
<dbReference type="InterPro" id="IPR002104">
    <property type="entry name" value="Integrase_catalytic"/>
</dbReference>
<dbReference type="InterPro" id="IPR050090">
    <property type="entry name" value="Tyrosine_recombinase_XerCD"/>
</dbReference>
<proteinExistence type="predicted"/>
<dbReference type="HOGENOM" id="CLU_027562_23_3_5"/>
<dbReference type="GO" id="GO:0003677">
    <property type="term" value="F:DNA binding"/>
    <property type="evidence" value="ECO:0007669"/>
    <property type="project" value="InterPro"/>
</dbReference>
<keyword evidence="4" id="KW-0614">Plasmid</keyword>
<dbReference type="Pfam" id="PF00589">
    <property type="entry name" value="Phage_integrase"/>
    <property type="match status" value="1"/>
</dbReference>
<evidence type="ECO:0000313" key="5">
    <source>
        <dbReference type="Proteomes" id="UP000000552"/>
    </source>
</evidence>
<dbReference type="PANTHER" id="PTHR30349">
    <property type="entry name" value="PHAGE INTEGRASE-RELATED"/>
    <property type="match status" value="1"/>
</dbReference>
<dbReference type="InterPro" id="IPR011010">
    <property type="entry name" value="DNA_brk_join_enz"/>
</dbReference>
<dbReference type="PROSITE" id="PS51898">
    <property type="entry name" value="TYR_RECOMBINASE"/>
    <property type="match status" value="1"/>
</dbReference>
<dbReference type="AlphaFoldDB" id="Q981L8"/>
<keyword evidence="1" id="KW-0229">DNA integration</keyword>
<dbReference type="KEGG" id="mlo:mlr9321"/>
<keyword evidence="2" id="KW-0233">DNA recombination</keyword>
<geneLocation type="plasmid" evidence="4 5">
    <name>pMLa</name>
</geneLocation>
<evidence type="ECO:0000259" key="3">
    <source>
        <dbReference type="PROSITE" id="PS51898"/>
    </source>
</evidence>